<evidence type="ECO:0000256" key="7">
    <source>
        <dbReference type="ARBA" id="ARBA00054977"/>
    </source>
</evidence>
<protein>
    <recommendedName>
        <fullName evidence="9">Ubiquitin carboxyl-terminal hydrolase</fullName>
        <ecNumber evidence="9">3.4.19.12</ecNumber>
    </recommendedName>
</protein>
<comment type="function">
    <text evidence="9">Deubiquitinating enzyme that removes conjugated ubiquitin from specific proteins to regulate different cellular processes.</text>
</comment>
<evidence type="ECO:0000256" key="5">
    <source>
        <dbReference type="ARBA" id="ARBA00022801"/>
    </source>
</evidence>
<comment type="subunit">
    <text evidence="8">Interacts with STAT2; the interaction is direct. Interacts with IFNAR2; indirectly via STAT2, it negatively regulates the assembly of the ternary interferon-IFNAR1-IFNAR2 complex and inhibits type I interferon signaling. Interacts with STING1. Interacts with USP20.</text>
</comment>
<dbReference type="FunFam" id="3.90.70.10:FF:000088">
    <property type="entry name" value="Ubl carboxyl-terminal hydrolase 18"/>
    <property type="match status" value="1"/>
</dbReference>
<name>A0A8I3Q883_CANLF</name>
<evidence type="ECO:0000256" key="8">
    <source>
        <dbReference type="ARBA" id="ARBA00063218"/>
    </source>
</evidence>
<dbReference type="AlphaFoldDB" id="A0A8I3Q883"/>
<dbReference type="InterPro" id="IPR001394">
    <property type="entry name" value="Peptidase_C19_UCH"/>
</dbReference>
<dbReference type="Reactome" id="R-CFA-912694">
    <property type="pathway name" value="Regulation of IFNA/IFNB signaling"/>
</dbReference>
<dbReference type="InterPro" id="IPR050164">
    <property type="entry name" value="Peptidase_C19"/>
</dbReference>
<organism evidence="11 12">
    <name type="scientific">Canis lupus familiaris</name>
    <name type="common">Dog</name>
    <name type="synonym">Canis familiaris</name>
    <dbReference type="NCBI Taxonomy" id="9615"/>
    <lineage>
        <taxon>Eukaryota</taxon>
        <taxon>Metazoa</taxon>
        <taxon>Chordata</taxon>
        <taxon>Craniata</taxon>
        <taxon>Vertebrata</taxon>
        <taxon>Euteleostomi</taxon>
        <taxon>Mammalia</taxon>
        <taxon>Eutheria</taxon>
        <taxon>Laurasiatheria</taxon>
        <taxon>Carnivora</taxon>
        <taxon>Caniformia</taxon>
        <taxon>Canidae</taxon>
        <taxon>Canis</taxon>
    </lineage>
</organism>
<dbReference type="CDD" id="cd02257">
    <property type="entry name" value="Peptidase_C19"/>
    <property type="match status" value="1"/>
</dbReference>
<evidence type="ECO:0000256" key="3">
    <source>
        <dbReference type="ARBA" id="ARBA00022670"/>
    </source>
</evidence>
<dbReference type="GO" id="GO:0006508">
    <property type="term" value="P:proteolysis"/>
    <property type="evidence" value="ECO:0007669"/>
    <property type="project" value="UniProtKB-KW"/>
</dbReference>
<comment type="function">
    <text evidence="7">Interferon-induced ISG15-specific protease that plays a crucial role for maintaining a proper balance of ISG15-conjugated proteins in cells. Regulates protein ISGylation by efficiently cleaving ISG15 conjugates linked via isopeptide bonds. Regulates T-cell activation and T-helper 17 (Th17) cell differentiation by deubiquitinating TAK1, likely to keep TAK1-TAB complexes in steady conditions. In turn, restricts activation of NF-kappa-B, NFAT, and JNK as well as expression of IL2 in T-cells after TCR activation. Acts as a molecular adapter with USP20 to promote innate antiviral response through deubiquitinating STING1. Involved also in the negative regulation of the inflammatory response triggered by type I interferon. Upon recruitment by STAT2 to the type I interferon receptor subunit IFNAR2 interferes with the assembly of the ternary interferon-IFNAR1-IFNAR2 complex and acts as a negative regulator of the type I interferon signaling pathway.</text>
</comment>
<evidence type="ECO:0000256" key="6">
    <source>
        <dbReference type="ARBA" id="ARBA00022807"/>
    </source>
</evidence>
<dbReference type="SUPFAM" id="SSF54001">
    <property type="entry name" value="Cysteine proteinases"/>
    <property type="match status" value="1"/>
</dbReference>
<keyword evidence="12" id="KW-1185">Reference proteome</keyword>
<sequence>MAEEYPIVYINHILFIHHLSMDTEAPSTVWLLWPLLLETSGGRCPGVSLHLHLWGKSPAGQPLGRRAGLSLALRGPSASQSGCPRSRSHQQQHIFPRAHVWLPGSPQQPPRTAVAGSPSPRGGRGVPGATCPTRGGRLRSPPLAEFRFRFCGKRKLRGRRGRGGAGRAGARARARAAPGTQGAVRPCAPSGVLASSLQARAEKAFSRLPSIELRSGRLAVSWNLRAPTKADSEPTENKEENNMKRKKEQRRECLSAWDCPHGPVGLHNIGQTCCLNSLIQILIMNVGFTKILKRITVPRGTEEQRRSVPFQLLLLLERMQDSRQKAVQPMELAYCLQKYNVPMFVQHDAAQLYLTVWNLIKDQITDVDLVERLKALYTIRVKESLVCLECTVERSRNSSMLTLPLPLFDMDSKPLKTLEDALRCFFQPRELSDKSKCFCEKCGKKTCGKQVLKLTHLPQTLTIHLLRFSIRNSRTEKICHSLYFPQSLDLSQVLLMEEDLYDAEEQLGRQYELFAVVAHVGAADFGHYCAYIQNSVDGKWFCFNDSNVSWVSWEDIQCTYGNHNYRWRETAYLLVYMKIES</sequence>
<dbReference type="InterPro" id="IPR038765">
    <property type="entry name" value="Papain-like_cys_pep_sf"/>
</dbReference>
<dbReference type="PANTHER" id="PTHR24006:SF796">
    <property type="entry name" value="UBL CARBOXYL-TERMINAL HYDROLASE 18-RELATED"/>
    <property type="match status" value="1"/>
</dbReference>
<reference evidence="11" key="1">
    <citation type="submission" date="2020-03" db="EMBL/GenBank/DDBJ databases">
        <title>Long-read based genome assembly of a Labrador retriever dog.</title>
        <authorList>
            <person name="Eory L."/>
            <person name="Zhang W."/>
            <person name="Schoenebeck J."/>
        </authorList>
    </citation>
    <scope>NUCLEOTIDE SEQUENCE [LARGE SCALE GENOMIC DNA]</scope>
    <source>
        <strain evidence="11">Labrador retriever</strain>
    </source>
</reference>
<dbReference type="GeneTree" id="ENSGT00940000161720"/>
<keyword evidence="3 9" id="KW-0645">Protease</keyword>
<dbReference type="PROSITE" id="PS00972">
    <property type="entry name" value="USP_1"/>
    <property type="match status" value="1"/>
</dbReference>
<feature type="compositionally biased region" description="Low complexity" evidence="10">
    <location>
        <begin position="168"/>
        <end position="183"/>
    </location>
</feature>
<dbReference type="PROSITE" id="PS50235">
    <property type="entry name" value="USP_3"/>
    <property type="match status" value="1"/>
</dbReference>
<feature type="region of interest" description="Disordered" evidence="10">
    <location>
        <begin position="157"/>
        <end position="184"/>
    </location>
</feature>
<accession>A0A8I3Q883</accession>
<dbReference type="Pfam" id="PF00443">
    <property type="entry name" value="UCH"/>
    <property type="match status" value="1"/>
</dbReference>
<dbReference type="FunCoup" id="A0A8I3Q883">
    <property type="interactions" value="11"/>
</dbReference>
<reference evidence="11" key="2">
    <citation type="submission" date="2025-08" db="UniProtKB">
        <authorList>
            <consortium name="Ensembl"/>
        </authorList>
    </citation>
    <scope>IDENTIFICATION</scope>
    <source>
        <strain evidence="11">Boxer</strain>
    </source>
</reference>
<dbReference type="OrthoDB" id="292964at2759"/>
<dbReference type="Reactome" id="R-CFA-445989">
    <property type="pathway name" value="TAK1-dependent IKK and NF-kappa-B activation"/>
</dbReference>
<dbReference type="Reactome" id="R-CFA-1169408">
    <property type="pathway name" value="ISG15 antiviral mechanism"/>
</dbReference>
<dbReference type="GO" id="GO:0051707">
    <property type="term" value="P:response to other organism"/>
    <property type="evidence" value="ECO:0007669"/>
    <property type="project" value="UniProtKB-ARBA"/>
</dbReference>
<dbReference type="PROSITE" id="PS00973">
    <property type="entry name" value="USP_2"/>
    <property type="match status" value="1"/>
</dbReference>
<comment type="similarity">
    <text evidence="2 9">Belongs to the peptidase C19 family.</text>
</comment>
<dbReference type="GO" id="GO:0031647">
    <property type="term" value="P:regulation of protein stability"/>
    <property type="evidence" value="ECO:0000318"/>
    <property type="project" value="GO_Central"/>
</dbReference>
<feature type="region of interest" description="Disordered" evidence="10">
    <location>
        <begin position="225"/>
        <end position="247"/>
    </location>
</feature>
<keyword evidence="4 9" id="KW-0833">Ubl conjugation pathway</keyword>
<evidence type="ECO:0000256" key="4">
    <source>
        <dbReference type="ARBA" id="ARBA00022786"/>
    </source>
</evidence>
<dbReference type="GO" id="GO:0005829">
    <property type="term" value="C:cytosol"/>
    <property type="evidence" value="ECO:0000318"/>
    <property type="project" value="GO_Central"/>
</dbReference>
<feature type="compositionally biased region" description="Basic and acidic residues" evidence="10">
    <location>
        <begin position="228"/>
        <end position="247"/>
    </location>
</feature>
<evidence type="ECO:0000313" key="11">
    <source>
        <dbReference type="Ensembl" id="ENSCAFP00845043265.1"/>
    </source>
</evidence>
<evidence type="ECO:0000256" key="1">
    <source>
        <dbReference type="ARBA" id="ARBA00000707"/>
    </source>
</evidence>
<evidence type="ECO:0000256" key="9">
    <source>
        <dbReference type="RuleBase" id="RU366025"/>
    </source>
</evidence>
<dbReference type="GO" id="GO:0005634">
    <property type="term" value="C:nucleus"/>
    <property type="evidence" value="ECO:0000318"/>
    <property type="project" value="GO_Central"/>
</dbReference>
<evidence type="ECO:0000256" key="2">
    <source>
        <dbReference type="ARBA" id="ARBA00009085"/>
    </source>
</evidence>
<keyword evidence="5 9" id="KW-0378">Hydrolase</keyword>
<evidence type="ECO:0000313" key="12">
    <source>
        <dbReference type="Proteomes" id="UP000805418"/>
    </source>
</evidence>
<dbReference type="EC" id="3.4.19.12" evidence="9"/>
<dbReference type="Reactome" id="R-CFA-5689880">
    <property type="pathway name" value="Ub-specific processing proteases"/>
</dbReference>
<dbReference type="Reactome" id="R-CFA-9758274">
    <property type="pathway name" value="Regulation of NF-kappa B signaling"/>
</dbReference>
<gene>
    <name evidence="11" type="primary">USP18</name>
</gene>
<keyword evidence="6 9" id="KW-0788">Thiol protease</keyword>
<dbReference type="Ensembl" id="ENSCAFT00845055026.1">
    <property type="protein sequence ID" value="ENSCAFP00845043265.1"/>
    <property type="gene ID" value="ENSCAFG00845030962.1"/>
</dbReference>
<reference evidence="11" key="3">
    <citation type="submission" date="2025-09" db="UniProtKB">
        <authorList>
            <consortium name="Ensembl"/>
        </authorList>
    </citation>
    <scope>IDENTIFICATION</scope>
    <source>
        <strain evidence="11">Boxer</strain>
    </source>
</reference>
<dbReference type="InterPro" id="IPR028889">
    <property type="entry name" value="USP"/>
</dbReference>
<dbReference type="GO" id="GO:0019785">
    <property type="term" value="F:ISG15-specific peptidase activity"/>
    <property type="evidence" value="ECO:0007669"/>
    <property type="project" value="UniProtKB-ARBA"/>
</dbReference>
<evidence type="ECO:0000256" key="10">
    <source>
        <dbReference type="SAM" id="MobiDB-lite"/>
    </source>
</evidence>
<dbReference type="Proteomes" id="UP000805418">
    <property type="component" value="Chromosome 27"/>
</dbReference>
<dbReference type="GO" id="GO:0004843">
    <property type="term" value="F:cysteine-type deubiquitinase activity"/>
    <property type="evidence" value="ECO:0000318"/>
    <property type="project" value="GO_Central"/>
</dbReference>
<dbReference type="GO" id="GO:0016579">
    <property type="term" value="P:protein deubiquitination"/>
    <property type="evidence" value="ECO:0007669"/>
    <property type="project" value="InterPro"/>
</dbReference>
<proteinExistence type="inferred from homology"/>
<comment type="catalytic activity">
    <reaction evidence="1 9">
        <text>Thiol-dependent hydrolysis of ester, thioester, amide, peptide and isopeptide bonds formed by the C-terminal Gly of ubiquitin (a 76-residue protein attached to proteins as an intracellular targeting signal).</text>
        <dbReference type="EC" id="3.4.19.12"/>
    </reaction>
</comment>
<dbReference type="InterPro" id="IPR018200">
    <property type="entry name" value="USP_CS"/>
</dbReference>
<dbReference type="PANTHER" id="PTHR24006">
    <property type="entry name" value="UBIQUITIN CARBOXYL-TERMINAL HYDROLASE"/>
    <property type="match status" value="1"/>
</dbReference>
<dbReference type="Gene3D" id="3.90.70.10">
    <property type="entry name" value="Cysteine proteinases"/>
    <property type="match status" value="1"/>
</dbReference>
<feature type="region of interest" description="Disordered" evidence="10">
    <location>
        <begin position="100"/>
        <end position="138"/>
    </location>
</feature>